<keyword evidence="3 6" id="KW-1133">Transmembrane helix</keyword>
<comment type="caution">
    <text evidence="9">The sequence shown here is derived from an EMBL/GenBank/DDBJ whole genome shotgun (WGS) entry which is preliminary data.</text>
</comment>
<evidence type="ECO:0000313" key="9">
    <source>
        <dbReference type="EMBL" id="HHQ15722.1"/>
    </source>
</evidence>
<accession>A0A7V5XFX4</accession>
<dbReference type="InterPro" id="IPR019734">
    <property type="entry name" value="TPR_rpt"/>
</dbReference>
<feature type="transmembrane region" description="Helical" evidence="6">
    <location>
        <begin position="358"/>
        <end position="380"/>
    </location>
</feature>
<evidence type="ECO:0000256" key="2">
    <source>
        <dbReference type="ARBA" id="ARBA00022692"/>
    </source>
</evidence>
<proteinExistence type="predicted"/>
<name>A0A7V5XFX4_9BACT</name>
<keyword evidence="5" id="KW-0802">TPR repeat</keyword>
<feature type="repeat" description="TPR" evidence="5">
    <location>
        <begin position="552"/>
        <end position="585"/>
    </location>
</feature>
<feature type="domain" description="O-antigen ligase-related" evidence="7">
    <location>
        <begin position="210"/>
        <end position="374"/>
    </location>
</feature>
<evidence type="ECO:0008006" key="10">
    <source>
        <dbReference type="Google" id="ProtNLM"/>
    </source>
</evidence>
<feature type="transmembrane region" description="Helical" evidence="6">
    <location>
        <begin position="175"/>
        <end position="193"/>
    </location>
</feature>
<feature type="transmembrane region" description="Helical" evidence="6">
    <location>
        <begin position="416"/>
        <end position="434"/>
    </location>
</feature>
<feature type="transmembrane region" description="Helical" evidence="6">
    <location>
        <begin position="252"/>
        <end position="272"/>
    </location>
</feature>
<reference evidence="9" key="1">
    <citation type="journal article" date="2020" name="mSystems">
        <title>Genome- and Community-Level Interaction Insights into Carbon Utilization and Element Cycling Functions of Hydrothermarchaeota in Hydrothermal Sediment.</title>
        <authorList>
            <person name="Zhou Z."/>
            <person name="Liu Y."/>
            <person name="Xu W."/>
            <person name="Pan J."/>
            <person name="Luo Z.H."/>
            <person name="Li M."/>
        </authorList>
    </citation>
    <scope>NUCLEOTIDE SEQUENCE [LARGE SCALE GENOMIC DNA]</scope>
    <source>
        <strain evidence="9">SpSt-106</strain>
    </source>
</reference>
<evidence type="ECO:0000256" key="3">
    <source>
        <dbReference type="ARBA" id="ARBA00022989"/>
    </source>
</evidence>
<dbReference type="InterPro" id="IPR007016">
    <property type="entry name" value="O-antigen_ligase-rel_domated"/>
</dbReference>
<feature type="transmembrane region" description="Helical" evidence="6">
    <location>
        <begin position="46"/>
        <end position="64"/>
    </location>
</feature>
<feature type="transmembrane region" description="Helical" evidence="6">
    <location>
        <begin position="129"/>
        <end position="155"/>
    </location>
</feature>
<dbReference type="AlphaFoldDB" id="A0A7V5XFX4"/>
<dbReference type="PANTHER" id="PTHR37422:SF13">
    <property type="entry name" value="LIPOPOLYSACCHARIDE BIOSYNTHESIS PROTEIN PA4999-RELATED"/>
    <property type="match status" value="1"/>
</dbReference>
<keyword evidence="4 6" id="KW-0472">Membrane</keyword>
<dbReference type="Pfam" id="PF04932">
    <property type="entry name" value="Wzy_C"/>
    <property type="match status" value="1"/>
</dbReference>
<evidence type="ECO:0000259" key="8">
    <source>
        <dbReference type="Pfam" id="PF11846"/>
    </source>
</evidence>
<feature type="transmembrane region" description="Helical" evidence="6">
    <location>
        <begin position="99"/>
        <end position="117"/>
    </location>
</feature>
<dbReference type="Pfam" id="PF11846">
    <property type="entry name" value="Wzy_C_2"/>
    <property type="match status" value="1"/>
</dbReference>
<evidence type="ECO:0000256" key="4">
    <source>
        <dbReference type="ARBA" id="ARBA00023136"/>
    </source>
</evidence>
<evidence type="ECO:0000259" key="7">
    <source>
        <dbReference type="Pfam" id="PF04932"/>
    </source>
</evidence>
<feature type="domain" description="Virulence factor membrane-bound polymerase C-terminal" evidence="8">
    <location>
        <begin position="396"/>
        <end position="588"/>
    </location>
</feature>
<gene>
    <name evidence="9" type="ORF">ENM15_02760</name>
</gene>
<dbReference type="GO" id="GO:0016020">
    <property type="term" value="C:membrane"/>
    <property type="evidence" value="ECO:0007669"/>
    <property type="project" value="UniProtKB-SubCell"/>
</dbReference>
<evidence type="ECO:0000256" key="1">
    <source>
        <dbReference type="ARBA" id="ARBA00004141"/>
    </source>
</evidence>
<dbReference type="InterPro" id="IPR051533">
    <property type="entry name" value="WaaL-like"/>
</dbReference>
<protein>
    <recommendedName>
        <fullName evidence="10">O-antigen polymerase</fullName>
    </recommendedName>
</protein>
<keyword evidence="2 6" id="KW-0812">Transmembrane</keyword>
<sequence>MPPFKMSLKLSLEKILILILSFIFLFLMHLFLPNIGGVIARQNEQIIWLFSGTIIFIGALRVLFQKTLIESQLQIYILLFVSLWLLSILFNPLKNMDNFFINLSWLLGGLLLWITFFQFELTEKQKLTILFLIFISCVIESLIGIIQFFGLYKYISVTPSPEVGMVGGVFQQKNTFASYIATGLIISLFFIQTDLLKSFLKIKKVLFFLGVFLLSLSLIIAESRVGLLGVTFGLILMFIAKRKNFLEIKKKALIWLMVFLTGISSGFFLLSIRDQLGIEKLMAKKIKWFSDPEQVSYKERILMQKTAFEMFKEKPFAGHGFSNFGSLYVYYQAKVKNSNPDSYKGTGLLYTHHPHNEISLIIAESGILGILALLILIYGFLKFFIKIGSEHAGTYVSLLSPFLIHSLFEYPLRLSVAHWFTFIFLIYLATSNLVKKTDLKISSKLTSILTTVVCALFILFSVFVIKTFIAYNQLVIWYIEYTEGKKADLINLEPATKNFYLKNWAKPMYMFAKAEEAVKDIEKNKEFLFDFLKWSEAEKKRLPIPQVFQYDAFVLLNLGMYFQKWDYFDEAMKTVEEGLFIYPENKELKELRKTIFREAFKLVLKNFEKKNNIKLSNYKK</sequence>
<evidence type="ECO:0000256" key="6">
    <source>
        <dbReference type="SAM" id="Phobius"/>
    </source>
</evidence>
<evidence type="ECO:0000256" key="5">
    <source>
        <dbReference type="PROSITE-ProRule" id="PRU00339"/>
    </source>
</evidence>
<organism evidence="9">
    <name type="scientific">Thermodesulfobacterium geofontis</name>
    <dbReference type="NCBI Taxonomy" id="1295609"/>
    <lineage>
        <taxon>Bacteria</taxon>
        <taxon>Pseudomonadati</taxon>
        <taxon>Thermodesulfobacteriota</taxon>
        <taxon>Thermodesulfobacteria</taxon>
        <taxon>Thermodesulfobacteriales</taxon>
        <taxon>Thermodesulfobacteriaceae</taxon>
        <taxon>Thermodesulfobacterium</taxon>
    </lineage>
</organism>
<dbReference type="EMBL" id="DRWR01000049">
    <property type="protein sequence ID" value="HHQ15722.1"/>
    <property type="molecule type" value="Genomic_DNA"/>
</dbReference>
<feature type="transmembrane region" description="Helical" evidence="6">
    <location>
        <begin position="392"/>
        <end position="410"/>
    </location>
</feature>
<feature type="transmembrane region" description="Helical" evidence="6">
    <location>
        <begin position="446"/>
        <end position="465"/>
    </location>
</feature>
<comment type="subcellular location">
    <subcellularLocation>
        <location evidence="1">Membrane</location>
        <topology evidence="1">Multi-pass membrane protein</topology>
    </subcellularLocation>
</comment>
<dbReference type="PANTHER" id="PTHR37422">
    <property type="entry name" value="TEICHURONIC ACID BIOSYNTHESIS PROTEIN TUAE"/>
    <property type="match status" value="1"/>
</dbReference>
<feature type="transmembrane region" description="Helical" evidence="6">
    <location>
        <begin position="15"/>
        <end position="40"/>
    </location>
</feature>
<feature type="transmembrane region" description="Helical" evidence="6">
    <location>
        <begin position="205"/>
        <end position="221"/>
    </location>
</feature>
<feature type="transmembrane region" description="Helical" evidence="6">
    <location>
        <begin position="76"/>
        <end position="93"/>
    </location>
</feature>
<dbReference type="PROSITE" id="PS50005">
    <property type="entry name" value="TPR"/>
    <property type="match status" value="1"/>
</dbReference>
<dbReference type="InterPro" id="IPR021797">
    <property type="entry name" value="Wzy_C_2"/>
</dbReference>